<feature type="region of interest" description="Disordered" evidence="1">
    <location>
        <begin position="59"/>
        <end position="111"/>
    </location>
</feature>
<gene>
    <name evidence="2" type="ORF">UFOVP861_41</name>
</gene>
<evidence type="ECO:0000256" key="1">
    <source>
        <dbReference type="SAM" id="MobiDB-lite"/>
    </source>
</evidence>
<reference evidence="2" key="1">
    <citation type="submission" date="2020-04" db="EMBL/GenBank/DDBJ databases">
        <authorList>
            <person name="Chiriac C."/>
            <person name="Salcher M."/>
            <person name="Ghai R."/>
            <person name="Kavagutti S V."/>
        </authorList>
    </citation>
    <scope>NUCLEOTIDE SEQUENCE</scope>
</reference>
<name>A0A6J5PJ80_9CAUD</name>
<proteinExistence type="predicted"/>
<feature type="region of interest" description="Disordered" evidence="1">
    <location>
        <begin position="1"/>
        <end position="21"/>
    </location>
</feature>
<organism evidence="2">
    <name type="scientific">uncultured Caudovirales phage</name>
    <dbReference type="NCBI Taxonomy" id="2100421"/>
    <lineage>
        <taxon>Viruses</taxon>
        <taxon>Duplodnaviria</taxon>
        <taxon>Heunggongvirae</taxon>
        <taxon>Uroviricota</taxon>
        <taxon>Caudoviricetes</taxon>
        <taxon>Peduoviridae</taxon>
        <taxon>Maltschvirus</taxon>
        <taxon>Maltschvirus maltsch</taxon>
    </lineage>
</organism>
<feature type="region of interest" description="Disordered" evidence="1">
    <location>
        <begin position="296"/>
        <end position="334"/>
    </location>
</feature>
<evidence type="ECO:0000313" key="2">
    <source>
        <dbReference type="EMBL" id="CAB4167664.1"/>
    </source>
</evidence>
<accession>A0A6J5PJ80</accession>
<sequence length="392" mass="42671">MDEEIISAETPELESNALDGNEGFTDAQFLQSLKDLANGVKEVKSEDNISDADLVIGHGEDFDTDLDETKVTKPQATQKVAEVKAESKIEEKSTEEKPGSESGPTQGRDRAYLGHLDPLKAETMKLAAAYPALSFADAEVMARKALGIAESVADDGTVAYEDLPASAKLEVDQADLKDIEDLLIEKDRIGLRDEEWEDLSRKRNDLHASIAINRHDAAQEQAKSNDWNKSFESAEAQIIQEFPDVANVESDLYYLVDAKTRQLVELSKQGRAPDWYNPTDPAALRRIVVEAKSRLEGTPQKSALEAKPNANGAEQRSQTTEKIGGVPSSASLSQVTNRSAAGIIQEERVQLDPDSSDADFLASLSGIIRGNKTTGGAPARNEGVRPSRFHLV</sequence>
<feature type="compositionally biased region" description="Basic and acidic residues" evidence="1">
    <location>
        <begin position="81"/>
        <end position="99"/>
    </location>
</feature>
<protein>
    <submittedName>
        <fullName evidence="2">Uncharacterized protein</fullName>
    </submittedName>
</protein>
<feature type="compositionally biased region" description="Polar residues" evidence="1">
    <location>
        <begin position="312"/>
        <end position="321"/>
    </location>
</feature>
<feature type="region of interest" description="Disordered" evidence="1">
    <location>
        <begin position="370"/>
        <end position="392"/>
    </location>
</feature>
<dbReference type="EMBL" id="LR796810">
    <property type="protein sequence ID" value="CAB4167664.1"/>
    <property type="molecule type" value="Genomic_DNA"/>
</dbReference>